<gene>
    <name evidence="2" type="ORF">MKY91_03345</name>
</gene>
<accession>A0ABU9VE66</accession>
<dbReference type="Pfam" id="PF13416">
    <property type="entry name" value="SBP_bac_8"/>
    <property type="match status" value="1"/>
</dbReference>
<dbReference type="EMBL" id="JBCITK010000001">
    <property type="protein sequence ID" value="MEN0642201.1"/>
    <property type="molecule type" value="Genomic_DNA"/>
</dbReference>
<keyword evidence="3" id="KW-1185">Reference proteome</keyword>
<dbReference type="InterPro" id="IPR050490">
    <property type="entry name" value="Bact_solute-bd_prot1"/>
</dbReference>
<reference evidence="2 3" key="1">
    <citation type="submission" date="2024-03" db="EMBL/GenBank/DDBJ databases">
        <title>Bacilli Hybrid Assemblies.</title>
        <authorList>
            <person name="Kovac J."/>
        </authorList>
    </citation>
    <scope>NUCLEOTIDE SEQUENCE [LARGE SCALE GENOMIC DNA]</scope>
    <source>
        <strain evidence="2 3">FSL R7-0666</strain>
    </source>
</reference>
<dbReference type="RefSeq" id="WP_343129347.1">
    <property type="nucleotide sequence ID" value="NZ_JBCITK010000001.1"/>
</dbReference>
<feature type="signal peptide" evidence="1">
    <location>
        <begin position="1"/>
        <end position="23"/>
    </location>
</feature>
<dbReference type="SUPFAM" id="SSF53850">
    <property type="entry name" value="Periplasmic binding protein-like II"/>
    <property type="match status" value="1"/>
</dbReference>
<evidence type="ECO:0000256" key="1">
    <source>
        <dbReference type="SAM" id="SignalP"/>
    </source>
</evidence>
<comment type="caution">
    <text evidence="2">The sequence shown here is derived from an EMBL/GenBank/DDBJ whole genome shotgun (WGS) entry which is preliminary data.</text>
</comment>
<sequence>MIGQSKRWLLVACCSLILLTACNRTELTTSDGRIQLNYWVLFGGGDLSYMQDIVTSFNESQDEIYVNIVLQDFDDYYTKLVTSVAANRGPDVAVSHAAVLPELVNQGLTVPLNDLSQEVGLDFNDFYENLQEAMQVDGSYHAVPLDSHPFILYVNTELAEEAGLLDDDGQPIIEETPEGFLNFFQEAKEALPDKTGIAIPTGGLDVYRWWWTIYFQMGGTPIFSDDLTNPDITLDEEIAVEAADYLLQFFGDVIPMHMSDPYENFQSGNAFSLMTGVWGTGIWEAAELPFTAVPFPQLFDVDAAQGGSHTLIMPIHSETTDERQRAKMEFIQYVSDSGLDWAKAGHIPSKPEIVESQEYQDMPYRSDYASISADVVYTDQTIYQMSAETDMTRSLDEIMAGRLTPEEGIQKMINDLEITIR</sequence>
<dbReference type="PROSITE" id="PS51257">
    <property type="entry name" value="PROKAR_LIPOPROTEIN"/>
    <property type="match status" value="1"/>
</dbReference>
<dbReference type="PANTHER" id="PTHR43649">
    <property type="entry name" value="ARABINOSE-BINDING PROTEIN-RELATED"/>
    <property type="match status" value="1"/>
</dbReference>
<dbReference type="InterPro" id="IPR006059">
    <property type="entry name" value="SBP"/>
</dbReference>
<evidence type="ECO:0000313" key="3">
    <source>
        <dbReference type="Proteomes" id="UP001418796"/>
    </source>
</evidence>
<name>A0ABU9VE66_9BACI</name>
<dbReference type="Proteomes" id="UP001418796">
    <property type="component" value="Unassembled WGS sequence"/>
</dbReference>
<evidence type="ECO:0000313" key="2">
    <source>
        <dbReference type="EMBL" id="MEN0642201.1"/>
    </source>
</evidence>
<keyword evidence="1" id="KW-0732">Signal</keyword>
<organism evidence="2 3">
    <name type="scientific">Alkalicoccobacillus gibsonii</name>
    <dbReference type="NCBI Taxonomy" id="79881"/>
    <lineage>
        <taxon>Bacteria</taxon>
        <taxon>Bacillati</taxon>
        <taxon>Bacillota</taxon>
        <taxon>Bacilli</taxon>
        <taxon>Bacillales</taxon>
        <taxon>Bacillaceae</taxon>
        <taxon>Alkalicoccobacillus</taxon>
    </lineage>
</organism>
<feature type="chain" id="PRO_5047221645" evidence="1">
    <location>
        <begin position="24"/>
        <end position="421"/>
    </location>
</feature>
<dbReference type="PANTHER" id="PTHR43649:SF12">
    <property type="entry name" value="DIACETYLCHITOBIOSE BINDING PROTEIN DASA"/>
    <property type="match status" value="1"/>
</dbReference>
<dbReference type="Gene3D" id="3.40.190.10">
    <property type="entry name" value="Periplasmic binding protein-like II"/>
    <property type="match status" value="1"/>
</dbReference>
<protein>
    <submittedName>
        <fullName evidence="2">Extracellular solute-binding protein</fullName>
    </submittedName>
</protein>
<proteinExistence type="predicted"/>